<dbReference type="Proteomes" id="UP001430848">
    <property type="component" value="Unassembled WGS sequence"/>
</dbReference>
<gene>
    <name evidence="1" type="ORF">SLS63_008635</name>
</gene>
<protein>
    <submittedName>
        <fullName evidence="1">Uncharacterized protein</fullName>
    </submittedName>
</protein>
<comment type="caution">
    <text evidence="1">The sequence shown here is derived from an EMBL/GenBank/DDBJ whole genome shotgun (WGS) entry which is preliminary data.</text>
</comment>
<sequence>MTPSGLQNHWVFGVRQVPLPPPGYVVVAVHPLSNFVLVSGVGQILSPSNISDNAQALFPLLLDAFVRGAPGRQPTDSPPFAPWTWAAEDPELAKSFEKYLSQHGFVNELCRIPTCSDDDKNILQEVCKSLRSLIYAGKDTPENMQALFGPDWRSSIGKAHDETRLDVLIDPPRGSPSYAKYQSLYPDGRLLRSPRPATDAEQQVIGKAKEMQDAVRRRIGAGKSPSSADMEAILSSYGMDWILHVQTYMLAINTMDQGVRL</sequence>
<evidence type="ECO:0000313" key="2">
    <source>
        <dbReference type="Proteomes" id="UP001430848"/>
    </source>
</evidence>
<evidence type="ECO:0000313" key="1">
    <source>
        <dbReference type="EMBL" id="KAK7724655.1"/>
    </source>
</evidence>
<dbReference type="EMBL" id="JAKNSF020000056">
    <property type="protein sequence ID" value="KAK7724655.1"/>
    <property type="molecule type" value="Genomic_DNA"/>
</dbReference>
<accession>A0ABR1P229</accession>
<reference evidence="1 2" key="1">
    <citation type="submission" date="2024-02" db="EMBL/GenBank/DDBJ databases">
        <title>De novo assembly and annotation of 12 fungi associated with fruit tree decline syndrome in Ontario, Canada.</title>
        <authorList>
            <person name="Sulman M."/>
            <person name="Ellouze W."/>
            <person name="Ilyukhin E."/>
        </authorList>
    </citation>
    <scope>NUCLEOTIDE SEQUENCE [LARGE SCALE GENOMIC DNA]</scope>
    <source>
        <strain evidence="1 2">M169</strain>
    </source>
</reference>
<keyword evidence="2" id="KW-1185">Reference proteome</keyword>
<organism evidence="1 2">
    <name type="scientific">Diaporthe eres</name>
    <name type="common">Phomopsis oblonga</name>
    <dbReference type="NCBI Taxonomy" id="83184"/>
    <lineage>
        <taxon>Eukaryota</taxon>
        <taxon>Fungi</taxon>
        <taxon>Dikarya</taxon>
        <taxon>Ascomycota</taxon>
        <taxon>Pezizomycotina</taxon>
        <taxon>Sordariomycetes</taxon>
        <taxon>Sordariomycetidae</taxon>
        <taxon>Diaporthales</taxon>
        <taxon>Diaporthaceae</taxon>
        <taxon>Diaporthe</taxon>
        <taxon>Diaporthe eres species complex</taxon>
    </lineage>
</organism>
<name>A0ABR1P229_DIAER</name>
<proteinExistence type="predicted"/>